<dbReference type="NCBIfam" id="TIGR00547">
    <property type="entry name" value="lolA"/>
    <property type="match status" value="1"/>
</dbReference>
<feature type="signal peptide" evidence="10">
    <location>
        <begin position="1"/>
        <end position="20"/>
    </location>
</feature>
<evidence type="ECO:0000256" key="6">
    <source>
        <dbReference type="ARBA" id="ARBA00022729"/>
    </source>
</evidence>
<dbReference type="RefSeq" id="WP_104231451.1">
    <property type="nucleotide sequence ID" value="NZ_PSNW01000009.1"/>
</dbReference>
<dbReference type="InterPro" id="IPR029046">
    <property type="entry name" value="LolA/LolB/LppX"/>
</dbReference>
<keyword evidence="9 10" id="KW-0143">Chaperone</keyword>
<comment type="function">
    <text evidence="10">Participates in the translocation of lipoproteins from the inner membrane to the outer membrane. Only forms a complex with a lipoprotein if the residue after the N-terminal Cys is not an aspartate (The Asp acts as a targeting signal to indicate that the lipoprotein should stay in the inner membrane).</text>
</comment>
<name>A0A2S5TDD8_9GAMM</name>
<dbReference type="PANTHER" id="PTHR35869">
    <property type="entry name" value="OUTER-MEMBRANE LIPOPROTEIN CARRIER PROTEIN"/>
    <property type="match status" value="1"/>
</dbReference>
<keyword evidence="11" id="KW-0449">Lipoprotein</keyword>
<evidence type="ECO:0000256" key="8">
    <source>
        <dbReference type="ARBA" id="ARBA00022927"/>
    </source>
</evidence>
<dbReference type="GO" id="GO:0044874">
    <property type="term" value="P:lipoprotein localization to outer membrane"/>
    <property type="evidence" value="ECO:0007669"/>
    <property type="project" value="UniProtKB-UniRule"/>
</dbReference>
<dbReference type="Proteomes" id="UP000238220">
    <property type="component" value="Unassembled WGS sequence"/>
</dbReference>
<evidence type="ECO:0000256" key="7">
    <source>
        <dbReference type="ARBA" id="ARBA00022764"/>
    </source>
</evidence>
<sequence length="207" mass="22290" precursor="true">MKLRLFAALLGLASILPAHAEDPQTTLRKFVDGVQTLTADFSQVQSDEAGKVTGTSSGKIALSRPGKFRWTYEKPYAQLMVCDGKKIYLYDPDLAQVTVRSAEQALSGTPAALLSQKALLGDAYTLQDGGSENGASIVRLLPKSQDGDFKSIELWLSNGVPQRMRFHDQLGGKTDIRFTAIKTNPKIDAAQFSFTPPKGAEVVDGGG</sequence>
<proteinExistence type="inferred from homology"/>
<evidence type="ECO:0000256" key="1">
    <source>
        <dbReference type="ARBA" id="ARBA00004418"/>
    </source>
</evidence>
<comment type="similarity">
    <text evidence="2 10">Belongs to the LolA family.</text>
</comment>
<dbReference type="Gene3D" id="2.50.20.10">
    <property type="entry name" value="Lipoprotein localisation LolA/LolB/LppX"/>
    <property type="match status" value="1"/>
</dbReference>
<evidence type="ECO:0000256" key="3">
    <source>
        <dbReference type="ARBA" id="ARBA00011245"/>
    </source>
</evidence>
<evidence type="ECO:0000313" key="12">
    <source>
        <dbReference type="Proteomes" id="UP000238220"/>
    </source>
</evidence>
<evidence type="ECO:0000256" key="5">
    <source>
        <dbReference type="ARBA" id="ARBA00022448"/>
    </source>
</evidence>
<keyword evidence="6 10" id="KW-0732">Signal</keyword>
<evidence type="ECO:0000256" key="4">
    <source>
        <dbReference type="ARBA" id="ARBA00014035"/>
    </source>
</evidence>
<dbReference type="InterPro" id="IPR018323">
    <property type="entry name" value="OM_lipoprot_carrier_LolA_Pbac"/>
</dbReference>
<keyword evidence="12" id="KW-1185">Reference proteome</keyword>
<dbReference type="GO" id="GO:0042953">
    <property type="term" value="P:lipoprotein transport"/>
    <property type="evidence" value="ECO:0007669"/>
    <property type="project" value="InterPro"/>
</dbReference>
<dbReference type="EMBL" id="PSNW01000009">
    <property type="protein sequence ID" value="PPE73009.1"/>
    <property type="molecule type" value="Genomic_DNA"/>
</dbReference>
<feature type="chain" id="PRO_5015790674" description="Outer-membrane lipoprotein carrier protein" evidence="10">
    <location>
        <begin position="21"/>
        <end position="207"/>
    </location>
</feature>
<dbReference type="InterPro" id="IPR004564">
    <property type="entry name" value="OM_lipoprot_carrier_LolA-like"/>
</dbReference>
<comment type="subcellular location">
    <subcellularLocation>
        <location evidence="1 10">Periplasm</location>
    </subcellularLocation>
</comment>
<dbReference type="CDD" id="cd16325">
    <property type="entry name" value="LolA"/>
    <property type="match status" value="1"/>
</dbReference>
<protein>
    <recommendedName>
        <fullName evidence="4 10">Outer-membrane lipoprotein carrier protein</fullName>
    </recommendedName>
</protein>
<organism evidence="11 12">
    <name type="scientific">Solimonas fluminis</name>
    <dbReference type="NCBI Taxonomy" id="2086571"/>
    <lineage>
        <taxon>Bacteria</taxon>
        <taxon>Pseudomonadati</taxon>
        <taxon>Pseudomonadota</taxon>
        <taxon>Gammaproteobacteria</taxon>
        <taxon>Nevskiales</taxon>
        <taxon>Nevskiaceae</taxon>
        <taxon>Solimonas</taxon>
    </lineage>
</organism>
<dbReference type="SUPFAM" id="SSF89392">
    <property type="entry name" value="Prokaryotic lipoproteins and lipoprotein localization factors"/>
    <property type="match status" value="1"/>
</dbReference>
<comment type="subunit">
    <text evidence="3 10">Monomer.</text>
</comment>
<dbReference type="GO" id="GO:0030288">
    <property type="term" value="C:outer membrane-bounded periplasmic space"/>
    <property type="evidence" value="ECO:0007669"/>
    <property type="project" value="TreeGrafter"/>
</dbReference>
<dbReference type="PANTHER" id="PTHR35869:SF1">
    <property type="entry name" value="OUTER-MEMBRANE LIPOPROTEIN CARRIER PROTEIN"/>
    <property type="match status" value="1"/>
</dbReference>
<evidence type="ECO:0000256" key="9">
    <source>
        <dbReference type="ARBA" id="ARBA00023186"/>
    </source>
</evidence>
<dbReference type="AlphaFoldDB" id="A0A2S5TDD8"/>
<keyword evidence="8 10" id="KW-0653">Protein transport</keyword>
<gene>
    <name evidence="10 11" type="primary">lolA</name>
    <name evidence="11" type="ORF">C3942_15830</name>
</gene>
<accession>A0A2S5TDD8</accession>
<reference evidence="11 12" key="1">
    <citation type="submission" date="2018-02" db="EMBL/GenBank/DDBJ databases">
        <title>Genome sequencing of Solimonas sp. HR-BB.</title>
        <authorList>
            <person name="Lee Y."/>
            <person name="Jeon C.O."/>
        </authorList>
    </citation>
    <scope>NUCLEOTIDE SEQUENCE [LARGE SCALE GENOMIC DNA]</scope>
    <source>
        <strain evidence="11 12">HR-BB</strain>
    </source>
</reference>
<evidence type="ECO:0000256" key="10">
    <source>
        <dbReference type="HAMAP-Rule" id="MF_00240"/>
    </source>
</evidence>
<evidence type="ECO:0000313" key="11">
    <source>
        <dbReference type="EMBL" id="PPE73009.1"/>
    </source>
</evidence>
<dbReference type="Pfam" id="PF03548">
    <property type="entry name" value="LolA"/>
    <property type="match status" value="1"/>
</dbReference>
<keyword evidence="7 10" id="KW-0574">Periplasm</keyword>
<dbReference type="OrthoDB" id="9787361at2"/>
<keyword evidence="5 10" id="KW-0813">Transport</keyword>
<comment type="caution">
    <text evidence="11">The sequence shown here is derived from an EMBL/GenBank/DDBJ whole genome shotgun (WGS) entry which is preliminary data.</text>
</comment>
<dbReference type="HAMAP" id="MF_00240">
    <property type="entry name" value="LolA"/>
    <property type="match status" value="1"/>
</dbReference>
<evidence type="ECO:0000256" key="2">
    <source>
        <dbReference type="ARBA" id="ARBA00007615"/>
    </source>
</evidence>